<evidence type="ECO:0000313" key="8">
    <source>
        <dbReference type="EMBL" id="JAA72237.1"/>
    </source>
</evidence>
<dbReference type="InterPro" id="IPR024989">
    <property type="entry name" value="MFS_assoc_dom"/>
</dbReference>
<evidence type="ECO:0000256" key="3">
    <source>
        <dbReference type="ARBA" id="ARBA00022692"/>
    </source>
</evidence>
<dbReference type="SUPFAM" id="SSF103473">
    <property type="entry name" value="MFS general substrate transporter"/>
    <property type="match status" value="1"/>
</dbReference>
<evidence type="ECO:0000256" key="4">
    <source>
        <dbReference type="ARBA" id="ARBA00022989"/>
    </source>
</evidence>
<keyword evidence="3 6" id="KW-0812">Transmembrane</keyword>
<dbReference type="InterPro" id="IPR051717">
    <property type="entry name" value="MFS_MFSD6"/>
</dbReference>
<dbReference type="PANTHER" id="PTHR16172:SF30">
    <property type="entry name" value="SUGAR BABY, ISOFORM C"/>
    <property type="match status" value="1"/>
</dbReference>
<comment type="subcellular location">
    <subcellularLocation>
        <location evidence="1">Membrane</location>
        <topology evidence="1">Multi-pass membrane protein</topology>
    </subcellularLocation>
</comment>
<dbReference type="AlphaFoldDB" id="A0A0K8RM97"/>
<dbReference type="Gene3D" id="1.20.1250.20">
    <property type="entry name" value="MFS general substrate transporter like domains"/>
    <property type="match status" value="1"/>
</dbReference>
<dbReference type="GO" id="GO:0016020">
    <property type="term" value="C:membrane"/>
    <property type="evidence" value="ECO:0007669"/>
    <property type="project" value="UniProtKB-SubCell"/>
</dbReference>
<keyword evidence="5 6" id="KW-0472">Membrane</keyword>
<evidence type="ECO:0000256" key="5">
    <source>
        <dbReference type="ARBA" id="ARBA00023136"/>
    </source>
</evidence>
<keyword evidence="4 6" id="KW-1133">Transmembrane helix</keyword>
<comment type="similarity">
    <text evidence="2">Belongs to the major facilitator superfamily. MFSD6 family.</text>
</comment>
<dbReference type="InterPro" id="IPR036259">
    <property type="entry name" value="MFS_trans_sf"/>
</dbReference>
<evidence type="ECO:0000259" key="7">
    <source>
        <dbReference type="Pfam" id="PF12832"/>
    </source>
</evidence>
<organism evidence="8">
    <name type="scientific">Ixodes ricinus</name>
    <name type="common">Common tick</name>
    <name type="synonym">Acarus ricinus</name>
    <dbReference type="NCBI Taxonomy" id="34613"/>
    <lineage>
        <taxon>Eukaryota</taxon>
        <taxon>Metazoa</taxon>
        <taxon>Ecdysozoa</taxon>
        <taxon>Arthropoda</taxon>
        <taxon>Chelicerata</taxon>
        <taxon>Arachnida</taxon>
        <taxon>Acari</taxon>
        <taxon>Parasitiformes</taxon>
        <taxon>Ixodida</taxon>
        <taxon>Ixodoidea</taxon>
        <taxon>Ixodidae</taxon>
        <taxon>Ixodinae</taxon>
        <taxon>Ixodes</taxon>
    </lineage>
</organism>
<dbReference type="PANTHER" id="PTHR16172">
    <property type="entry name" value="MAJOR FACILITATOR SUPERFAMILY DOMAIN-CONTAINING PROTEIN 6-LIKE"/>
    <property type="match status" value="1"/>
</dbReference>
<sequence length="148" mass="15977">MSSAATCYSCAPGDTKDGMKARQADRMAGCGDCLPASVNRSLLPLKLHFFLYLAAQACVYAYLAVIGRQNGISAANIAVIFGFTPLAAVLFKPVCGYIIDRTQNATGVILALQFFLNTCPNDRRYLLTRPPTPTYVPKIVRTYQGGTT</sequence>
<dbReference type="Pfam" id="PF12832">
    <property type="entry name" value="MFS_1_like"/>
    <property type="match status" value="1"/>
</dbReference>
<evidence type="ECO:0000256" key="1">
    <source>
        <dbReference type="ARBA" id="ARBA00004141"/>
    </source>
</evidence>
<name>A0A0K8RM97_IXORI</name>
<proteinExistence type="evidence at transcript level"/>
<evidence type="ECO:0000256" key="6">
    <source>
        <dbReference type="SAM" id="Phobius"/>
    </source>
</evidence>
<reference evidence="8" key="1">
    <citation type="submission" date="2012-12" db="EMBL/GenBank/DDBJ databases">
        <title>Identification and characterization of a phenylalanine ammonia-lyase gene family in Isatis indigotica Fort.</title>
        <authorList>
            <person name="Liu Q."/>
            <person name="Chen J."/>
            <person name="Zhou X."/>
            <person name="Di P."/>
            <person name="Xiao Y."/>
            <person name="Xuan H."/>
            <person name="Zhang L."/>
            <person name="Chen W."/>
        </authorList>
    </citation>
    <scope>NUCLEOTIDE SEQUENCE</scope>
    <source>
        <tissue evidence="8">Salivary gland</tissue>
    </source>
</reference>
<feature type="transmembrane region" description="Helical" evidence="6">
    <location>
        <begin position="49"/>
        <end position="66"/>
    </location>
</feature>
<feature type="domain" description="Major facilitator superfamily associated" evidence="7">
    <location>
        <begin position="43"/>
        <end position="114"/>
    </location>
</feature>
<evidence type="ECO:0000256" key="2">
    <source>
        <dbReference type="ARBA" id="ARBA00005241"/>
    </source>
</evidence>
<protein>
    <submittedName>
        <fullName evidence="8">Putative transporter</fullName>
    </submittedName>
</protein>
<feature type="transmembrane region" description="Helical" evidence="6">
    <location>
        <begin position="72"/>
        <end position="91"/>
    </location>
</feature>
<dbReference type="EMBL" id="GADI01001571">
    <property type="protein sequence ID" value="JAA72237.1"/>
    <property type="molecule type" value="mRNA"/>
</dbReference>
<accession>A0A0K8RM97</accession>